<feature type="region of interest" description="Disordered" evidence="2">
    <location>
        <begin position="146"/>
        <end position="175"/>
    </location>
</feature>
<dbReference type="Gene3D" id="2.60.34.20">
    <property type="match status" value="1"/>
</dbReference>
<dbReference type="STRING" id="1408163.A0A0F4Z494"/>
<dbReference type="InterPro" id="IPR033648">
    <property type="entry name" value="AAR2_C"/>
</dbReference>
<dbReference type="Pfam" id="PF20981">
    <property type="entry name" value="AAR2_1st"/>
    <property type="match status" value="1"/>
</dbReference>
<evidence type="ECO:0000259" key="3">
    <source>
        <dbReference type="Pfam" id="PF05282"/>
    </source>
</evidence>
<gene>
    <name evidence="5" type="ORF">T310_0602</name>
</gene>
<comment type="similarity">
    <text evidence="1">Belongs to the AAR2 family.</text>
</comment>
<comment type="caution">
    <text evidence="5">The sequence shown here is derived from an EMBL/GenBank/DDBJ whole genome shotgun (WGS) entry which is preliminary data.</text>
</comment>
<dbReference type="PANTHER" id="PTHR12689">
    <property type="entry name" value="A1 CISTRON SPLICING FACTOR AAR2-RELATED"/>
    <property type="match status" value="1"/>
</dbReference>
<feature type="domain" description="AAR2 C-terminal" evidence="3">
    <location>
        <begin position="243"/>
        <end position="412"/>
    </location>
</feature>
<dbReference type="InterPro" id="IPR033647">
    <property type="entry name" value="Aar2_N"/>
</dbReference>
<accession>A0A0F4Z494</accession>
<dbReference type="PANTHER" id="PTHR12689:SF4">
    <property type="entry name" value="PROTEIN AAR2 HOMOLOG"/>
    <property type="match status" value="1"/>
</dbReference>
<dbReference type="InterPro" id="IPR038514">
    <property type="entry name" value="AAR2_C_sf"/>
</dbReference>
<dbReference type="OrthoDB" id="201752at2759"/>
<keyword evidence="6" id="KW-1185">Reference proteome</keyword>
<dbReference type="EMBL" id="LASV01000024">
    <property type="protein sequence ID" value="KKA25354.1"/>
    <property type="molecule type" value="Genomic_DNA"/>
</dbReference>
<evidence type="ECO:0000313" key="6">
    <source>
        <dbReference type="Proteomes" id="UP000053958"/>
    </source>
</evidence>
<evidence type="ECO:0000259" key="4">
    <source>
        <dbReference type="Pfam" id="PF20981"/>
    </source>
</evidence>
<organism evidence="5 6">
    <name type="scientific">Rasamsonia emersonii (strain ATCC 16479 / CBS 393.64 / IMI 116815)</name>
    <dbReference type="NCBI Taxonomy" id="1408163"/>
    <lineage>
        <taxon>Eukaryota</taxon>
        <taxon>Fungi</taxon>
        <taxon>Dikarya</taxon>
        <taxon>Ascomycota</taxon>
        <taxon>Pezizomycotina</taxon>
        <taxon>Eurotiomycetes</taxon>
        <taxon>Eurotiomycetidae</taxon>
        <taxon>Eurotiales</taxon>
        <taxon>Trichocomaceae</taxon>
        <taxon>Rasamsonia</taxon>
    </lineage>
</organism>
<dbReference type="GeneID" id="25312656"/>
<feature type="compositionally biased region" description="Basic and acidic residues" evidence="2">
    <location>
        <begin position="152"/>
        <end position="174"/>
    </location>
</feature>
<dbReference type="Gene3D" id="1.25.40.550">
    <property type="entry name" value="Aar2, C-terminal domain-like"/>
    <property type="match status" value="1"/>
</dbReference>
<reference evidence="5 6" key="1">
    <citation type="submission" date="2015-04" db="EMBL/GenBank/DDBJ databases">
        <authorList>
            <person name="Heijne W.H."/>
            <person name="Fedorova N.D."/>
            <person name="Nierman W.C."/>
            <person name="Vollebregt A.W."/>
            <person name="Zhao Z."/>
            <person name="Wu L."/>
            <person name="Kumar M."/>
            <person name="Stam H."/>
            <person name="van den Berg M.A."/>
            <person name="Pel H.J."/>
        </authorList>
    </citation>
    <scope>NUCLEOTIDE SEQUENCE [LARGE SCALE GENOMIC DNA]</scope>
    <source>
        <strain evidence="5 6">CBS 393.64</strain>
    </source>
</reference>
<evidence type="ECO:0000256" key="1">
    <source>
        <dbReference type="ARBA" id="ARBA00006281"/>
    </source>
</evidence>
<dbReference type="InterPro" id="IPR007946">
    <property type="entry name" value="AAR2"/>
</dbReference>
<sequence>MAQQSQLSPTPTLLVPRLPAKTLVGIDLISFTSTENFHGIRDLPEGWHFLYTGTTESFSLRCGAWFYVGDISAVDDVAGHEDGRVVQARRDDNMQSEIRIWKWDQNIEALVPMTGETDDDRQEVMRLKANLGATWQSGKLFKYRTRLPSSDSSDKQNDTKKAHEEEKCEEEGRKAWSGLTDRLSPRLLSRVLDDPDLDIDGRPSWTVTSASTAPQDADRIPGISAEKFTRGGVAGEQEKELRFLPVDLKRTWREGAIGRERTEAAQDRSWALGDLIRRYSAPSSDERIGERQILGELQFTFLMVLTLMNYSCLQQWKRLLNLILTCRTAIRTRETFFRDVLRLLLLQLKHCDVVEGGLFEMDGDYGGAFLQKLLMGFRRSMQEVLEGVTGSIVQAEMDALEKWVKKEFKWELRKEAYMRRGMLQLEDGEQVEMELDDADDETGEYAPVVVDLGESGAGERDAAPEADVDMTMADSDTHVQ</sequence>
<dbReference type="Proteomes" id="UP000053958">
    <property type="component" value="Unassembled WGS sequence"/>
</dbReference>
<dbReference type="CDD" id="cd13778">
    <property type="entry name" value="Aar2_C"/>
    <property type="match status" value="1"/>
</dbReference>
<name>A0A0F4Z494_RASE3</name>
<evidence type="ECO:0000256" key="2">
    <source>
        <dbReference type="SAM" id="MobiDB-lite"/>
    </source>
</evidence>
<dbReference type="InterPro" id="IPR038516">
    <property type="entry name" value="AAR2_N_sf"/>
</dbReference>
<dbReference type="CDD" id="cd13777">
    <property type="entry name" value="Aar2_N"/>
    <property type="match status" value="1"/>
</dbReference>
<proteinExistence type="inferred from homology"/>
<feature type="domain" description="AAR2 N-terminal" evidence="4">
    <location>
        <begin position="10"/>
        <end position="192"/>
    </location>
</feature>
<dbReference type="AlphaFoldDB" id="A0A0F4Z494"/>
<feature type="region of interest" description="Disordered" evidence="2">
    <location>
        <begin position="451"/>
        <end position="480"/>
    </location>
</feature>
<dbReference type="Pfam" id="PF05282">
    <property type="entry name" value="AAR2"/>
    <property type="match status" value="1"/>
</dbReference>
<dbReference type="RefSeq" id="XP_013331966.1">
    <property type="nucleotide sequence ID" value="XM_013476512.1"/>
</dbReference>
<protein>
    <submittedName>
        <fullName evidence="5">AAR2 family protein</fullName>
    </submittedName>
</protein>
<evidence type="ECO:0000313" key="5">
    <source>
        <dbReference type="EMBL" id="KKA25354.1"/>
    </source>
</evidence>
<dbReference type="GO" id="GO:0000244">
    <property type="term" value="P:spliceosomal tri-snRNP complex assembly"/>
    <property type="evidence" value="ECO:0007669"/>
    <property type="project" value="TreeGrafter"/>
</dbReference>